<gene>
    <name evidence="6" type="ORF">GBAR_LOCUS17472</name>
</gene>
<evidence type="ECO:0000256" key="1">
    <source>
        <dbReference type="ARBA" id="ARBA00004123"/>
    </source>
</evidence>
<dbReference type="Pfam" id="PF21045">
    <property type="entry name" value="INT10"/>
    <property type="match status" value="2"/>
</dbReference>
<dbReference type="GO" id="GO:0032039">
    <property type="term" value="C:integrator complex"/>
    <property type="evidence" value="ECO:0007669"/>
    <property type="project" value="InterPro"/>
</dbReference>
<reference evidence="6" key="1">
    <citation type="submission" date="2023-03" db="EMBL/GenBank/DDBJ databases">
        <authorList>
            <person name="Steffen K."/>
            <person name="Cardenas P."/>
        </authorList>
    </citation>
    <scope>NUCLEOTIDE SEQUENCE</scope>
</reference>
<dbReference type="EMBL" id="CASHTH010002501">
    <property type="protein sequence ID" value="CAI8030789.1"/>
    <property type="molecule type" value="Genomic_DNA"/>
</dbReference>
<evidence type="ECO:0000313" key="6">
    <source>
        <dbReference type="EMBL" id="CAI8030789.1"/>
    </source>
</evidence>
<evidence type="ECO:0000313" key="7">
    <source>
        <dbReference type="Proteomes" id="UP001174909"/>
    </source>
</evidence>
<name>A0AA35WS65_GEOBA</name>
<dbReference type="GO" id="GO:0016180">
    <property type="term" value="P:snRNA processing"/>
    <property type="evidence" value="ECO:0007669"/>
    <property type="project" value="InterPro"/>
</dbReference>
<feature type="region of interest" description="Disordered" evidence="5">
    <location>
        <begin position="360"/>
        <end position="383"/>
    </location>
</feature>
<keyword evidence="7" id="KW-1185">Reference proteome</keyword>
<comment type="subcellular location">
    <subcellularLocation>
        <location evidence="1">Nucleus</location>
    </subcellularLocation>
</comment>
<sequence>MPLSVARELDCEWVVGRCKSYLERGDKHGAKAWILTARSLFPGDFSVQYEAFCLHMSCEELKEAAMALTDLFNVFPREAQLQSCLTGLVEALLTPPTTDDPQEKVTAQKKLLFNQLPANVQKSVLLHAAADENGGVLRQCKVWLVIIKLFPDMVKTLGLDAYDLLSKEQSTAVMADNQSRELLVCEVIPLLLASPEIRLELPVVRSSGQSTTLKTSHLCQWLESVASFYTTVTSQALLGGRGHKCAGKVGWDQLHQLLMRTAEKCGWREVILSNQIGPHLPSRVRWLGVEKLSGYNPHVKPFEAPRPVAIACFYIAVFLFFEMAWDYCREMLAPAFGGSSVPVAGRAPWLVVEEYQHHPTSLDDKTSKRRKADDSRPSLNFNTGSRSVDQKMVERFMVATDCWDFLQSNVTYQQEFMRLGQQWGALEWSWLGMFRADMAVFKCDHTLAMQILTHEWHKVSEDEKTSPMATRIIMQMVNCAMVLGDSRGACSFASEVVSLLPSSQVLPGVTSPRTLPPQHTSGRQLRLLCCTPDEIMPFCMEVIIRTLKDVAFGDPKNERALGQLLVLLQYQWPKEEEIFASLITTIQKRRRFHFPEFFDYIILIDILEEMLYLANCDSLQITLLPQTDANKGRTVTRGVNRGAREELMLAMEQQIKRCEEPVEPLLRHFFKQEKLSLGGKHATT</sequence>
<dbReference type="InterPro" id="IPR026164">
    <property type="entry name" value="Int_cplx_su10"/>
</dbReference>
<evidence type="ECO:0000256" key="4">
    <source>
        <dbReference type="ARBA" id="ARBA00023242"/>
    </source>
</evidence>
<evidence type="ECO:0000256" key="5">
    <source>
        <dbReference type="SAM" id="MobiDB-lite"/>
    </source>
</evidence>
<organism evidence="6 7">
    <name type="scientific">Geodia barretti</name>
    <name type="common">Barrett's horny sponge</name>
    <dbReference type="NCBI Taxonomy" id="519541"/>
    <lineage>
        <taxon>Eukaryota</taxon>
        <taxon>Metazoa</taxon>
        <taxon>Porifera</taxon>
        <taxon>Demospongiae</taxon>
        <taxon>Heteroscleromorpha</taxon>
        <taxon>Tetractinellida</taxon>
        <taxon>Astrophorina</taxon>
        <taxon>Geodiidae</taxon>
        <taxon>Geodia</taxon>
    </lineage>
</organism>
<proteinExistence type="inferred from homology"/>
<dbReference type="PANTHER" id="PTHR16055:SF2">
    <property type="entry name" value="INTEGRATOR COMPLEX SUBUNIT 10"/>
    <property type="match status" value="1"/>
</dbReference>
<dbReference type="PANTHER" id="PTHR16055">
    <property type="entry name" value="INTEGRATOR COMPLEX SUBUNIT 10"/>
    <property type="match status" value="1"/>
</dbReference>
<dbReference type="Proteomes" id="UP001174909">
    <property type="component" value="Unassembled WGS sequence"/>
</dbReference>
<comment type="similarity">
    <text evidence="2">Belongs to the Integrator subunit 10 family.</text>
</comment>
<protein>
    <recommendedName>
        <fullName evidence="3">Integrator complex subunit 10</fullName>
    </recommendedName>
</protein>
<comment type="caution">
    <text evidence="6">The sequence shown here is derived from an EMBL/GenBank/DDBJ whole genome shotgun (WGS) entry which is preliminary data.</text>
</comment>
<keyword evidence="4" id="KW-0539">Nucleus</keyword>
<dbReference type="AlphaFoldDB" id="A0AA35WS65"/>
<feature type="compositionally biased region" description="Basic and acidic residues" evidence="5">
    <location>
        <begin position="360"/>
        <end position="376"/>
    </location>
</feature>
<evidence type="ECO:0000256" key="3">
    <source>
        <dbReference type="ARBA" id="ARBA00016811"/>
    </source>
</evidence>
<evidence type="ECO:0000256" key="2">
    <source>
        <dbReference type="ARBA" id="ARBA00010391"/>
    </source>
</evidence>
<accession>A0AA35WS65</accession>